<dbReference type="EMBL" id="FWXZ01000008">
    <property type="protein sequence ID" value="SMC88633.1"/>
    <property type="molecule type" value="Genomic_DNA"/>
</dbReference>
<keyword evidence="2" id="KW-1185">Reference proteome</keyword>
<dbReference type="Proteomes" id="UP000192328">
    <property type="component" value="Unassembled WGS sequence"/>
</dbReference>
<name>A0AC61PQA4_9FIRM</name>
<comment type="caution">
    <text evidence="1">The sequence shown here is derived from an EMBL/GenBank/DDBJ whole genome shotgun (WGS) entry which is preliminary data.</text>
</comment>
<organism evidence="1 2">
    <name type="scientific">Aristaeella lactis</name>
    <dbReference type="NCBI Taxonomy" id="3046383"/>
    <lineage>
        <taxon>Bacteria</taxon>
        <taxon>Bacillati</taxon>
        <taxon>Bacillota</taxon>
        <taxon>Clostridia</taxon>
        <taxon>Eubacteriales</taxon>
        <taxon>Aristaeellaceae</taxon>
        <taxon>Aristaeella</taxon>
    </lineage>
</organism>
<proteinExistence type="predicted"/>
<sequence>MSKRYTKDTFSEALDRRLSGFQADPWLARRVIGASEGEKPVKKLSVGAILVIVLLCILITGAVAAATQGLTLDDFWKWLEAGGETKLPDNYEEMIRDEVVQKDEIVVEDEHAVYTIPGYYCDGKTLTLVVNVAPKEDVLPVWYMDDEEMNEPIQDRYYRTDVTEEATLGEYAWKHHNGNVAEFCFGEADDGNVFCGYSEGVVLNGDGSISIIQDMMVDGPALTERDVQMQINYKKGKVSRGDAGWHVEALEEDTTIIPMTIRTVKARKYVCKDGFDVPDVGVRVTEVRMEVNPLEIWCEMDFKVTDAEQFGKQWVEREVTVYSGFGDVTYESREMQRMDALDYEFVYPEGTGEEKMGKTVPQGPAGCYSGGCTYSEPFKGAMFHAAFPISLDAFGPRFAMRARNMETGERFGTVEFTVEPVEE</sequence>
<gene>
    <name evidence="1" type="ORF">SAMN06297397_3019</name>
</gene>
<protein>
    <submittedName>
        <fullName evidence="1">Uncharacterized protein</fullName>
    </submittedName>
</protein>
<evidence type="ECO:0000313" key="1">
    <source>
        <dbReference type="EMBL" id="SMC88633.1"/>
    </source>
</evidence>
<accession>A0AC61PQA4</accession>
<evidence type="ECO:0000313" key="2">
    <source>
        <dbReference type="Proteomes" id="UP000192328"/>
    </source>
</evidence>
<reference evidence="1" key="1">
    <citation type="submission" date="2017-04" db="EMBL/GenBank/DDBJ databases">
        <authorList>
            <person name="Varghese N."/>
            <person name="Submissions S."/>
        </authorList>
    </citation>
    <scope>NUCLEOTIDE SEQUENCE</scope>
    <source>
        <strain evidence="1">WTE2008</strain>
    </source>
</reference>